<dbReference type="InterPro" id="IPR019619">
    <property type="entry name" value="DUF2490"/>
</dbReference>
<comment type="caution">
    <text evidence="2">The sequence shown here is derived from an EMBL/GenBank/DDBJ whole genome shotgun (WGS) entry which is preliminary data.</text>
</comment>
<evidence type="ECO:0000313" key="3">
    <source>
        <dbReference type="Proteomes" id="UP000282832"/>
    </source>
</evidence>
<proteinExistence type="predicted"/>
<dbReference type="EMBL" id="SACY01000002">
    <property type="protein sequence ID" value="RVU25937.1"/>
    <property type="molecule type" value="Genomic_DNA"/>
</dbReference>
<gene>
    <name evidence="2" type="ORF">EOJ36_05855</name>
</gene>
<keyword evidence="3" id="KW-1185">Reference proteome</keyword>
<feature type="chain" id="PRO_5019537703" evidence="1">
    <location>
        <begin position="22"/>
        <end position="277"/>
    </location>
</feature>
<dbReference type="OrthoDB" id="1118734at2"/>
<organism evidence="2 3">
    <name type="scientific">Sandaracinomonas limnophila</name>
    <dbReference type="NCBI Taxonomy" id="1862386"/>
    <lineage>
        <taxon>Bacteria</taxon>
        <taxon>Pseudomonadati</taxon>
        <taxon>Bacteroidota</taxon>
        <taxon>Cytophagia</taxon>
        <taxon>Cytophagales</taxon>
        <taxon>Flectobacillaceae</taxon>
        <taxon>Sandaracinomonas</taxon>
    </lineage>
</organism>
<dbReference type="RefSeq" id="WP_127803289.1">
    <property type="nucleotide sequence ID" value="NZ_SACY01000002.1"/>
</dbReference>
<dbReference type="Proteomes" id="UP000282832">
    <property type="component" value="Unassembled WGS sequence"/>
</dbReference>
<evidence type="ECO:0000313" key="2">
    <source>
        <dbReference type="EMBL" id="RVU25937.1"/>
    </source>
</evidence>
<sequence>MKKIFGAILVALTLFMSNSYGQGPRSYYHISNGWTDLNVSGKLAGKFSWQIENQHRREDMQGDYNESTTSGNPYNNLNQHVFRPYIHYQANPNVRFSLMPLGWIGSNRFKDGKPSAFFAELRIAPQVILSQQIGRLKIDHRLRYEFRWLGANQSVDEKSFLYGGDFSTSTFKERFRYQLKGTMPLNKTKMEDKTLYAQAYNELFVNMGQNVANVNLLDQNRVLIGLGYRFNKFYSVEAGYMQQVIFRFNNADKNNVDVNNILQLNLAISNFEGIFKK</sequence>
<dbReference type="Pfam" id="PF10677">
    <property type="entry name" value="DUF2490"/>
    <property type="match status" value="1"/>
</dbReference>
<protein>
    <submittedName>
        <fullName evidence="2">DUF2490 domain-containing protein</fullName>
    </submittedName>
</protein>
<keyword evidence="1" id="KW-0732">Signal</keyword>
<reference evidence="2 3" key="1">
    <citation type="submission" date="2019-01" db="EMBL/GenBank/DDBJ databases">
        <authorList>
            <person name="Chen W.-M."/>
        </authorList>
    </citation>
    <scope>NUCLEOTIDE SEQUENCE [LARGE SCALE GENOMIC DNA]</scope>
    <source>
        <strain evidence="2 3">FSY-15</strain>
    </source>
</reference>
<accession>A0A437PUM3</accession>
<name>A0A437PUM3_9BACT</name>
<dbReference type="AlphaFoldDB" id="A0A437PUM3"/>
<feature type="signal peptide" evidence="1">
    <location>
        <begin position="1"/>
        <end position="21"/>
    </location>
</feature>
<evidence type="ECO:0000256" key="1">
    <source>
        <dbReference type="SAM" id="SignalP"/>
    </source>
</evidence>